<dbReference type="PROSITE" id="PS51419">
    <property type="entry name" value="RAB"/>
    <property type="match status" value="1"/>
</dbReference>
<dbReference type="PROSITE" id="PS51421">
    <property type="entry name" value="RAS"/>
    <property type="match status" value="1"/>
</dbReference>
<keyword evidence="7" id="KW-1185">Reference proteome</keyword>
<dbReference type="SMART" id="SM00174">
    <property type="entry name" value="RHO"/>
    <property type="match status" value="1"/>
</dbReference>
<sequence length="203" mass="22841">MVMEVTSPRLGLNPNALREFKLVVVGPRKVGKSALVVRFLTKRFINEYLENTDMTCNGVADLDGENFRVNIQDTSEKGMRISSIEHYIRWADAIMLCFSVTDAESYKKLREVAVKMVDKLNDLAEKEPSRVPPIVVVGNKCDLDYFRKVSRQDGYDLAELLKVDYFETSAREGWSRLVSRAESFSDPCSSDNETLGIVASTAA</sequence>
<dbReference type="SMART" id="SM00175">
    <property type="entry name" value="RAB"/>
    <property type="match status" value="1"/>
</dbReference>
<dbReference type="STRING" id="7719.ENSCINP00000026277"/>
<protein>
    <recommendedName>
        <fullName evidence="2">small monomeric GTPase</fullName>
        <ecNumber evidence="2">3.6.5.2</ecNumber>
    </recommendedName>
</protein>
<evidence type="ECO:0000256" key="5">
    <source>
        <dbReference type="ARBA" id="ARBA00048098"/>
    </source>
</evidence>
<dbReference type="InterPro" id="IPR051065">
    <property type="entry name" value="Ras-related_GTPase"/>
</dbReference>
<dbReference type="OMA" id="MIAIKHT"/>
<dbReference type="InterPro" id="IPR027417">
    <property type="entry name" value="P-loop_NTPase"/>
</dbReference>
<proteinExistence type="inferred from homology"/>
<dbReference type="PANTHER" id="PTHR45704">
    <property type="entry name" value="RAS-LIKE FAMILY MEMBER 11"/>
    <property type="match status" value="1"/>
</dbReference>
<dbReference type="EC" id="3.6.5.2" evidence="2"/>
<reference evidence="6" key="2">
    <citation type="journal article" date="2008" name="Genome Biol.">
        <title>Improved genome assembly and evidence-based global gene model set for the chordate Ciona intestinalis: new insight into intron and operon populations.</title>
        <authorList>
            <person name="Satou Y."/>
            <person name="Mineta K."/>
            <person name="Ogasawara M."/>
            <person name="Sasakura Y."/>
            <person name="Shoguchi E."/>
            <person name="Ueno K."/>
            <person name="Yamada L."/>
            <person name="Matsumoto J."/>
            <person name="Wasserscheid J."/>
            <person name="Dewar K."/>
            <person name="Wiley G.B."/>
            <person name="Macmil S.L."/>
            <person name="Roe B.A."/>
            <person name="Zeller R.W."/>
            <person name="Hastings K.E."/>
            <person name="Lemaire P."/>
            <person name="Lindquist E."/>
            <person name="Endo T."/>
            <person name="Hotta K."/>
            <person name="Inaba K."/>
        </authorList>
    </citation>
    <scope>NUCLEOTIDE SEQUENCE [LARGE SCALE GENOMIC DNA]</scope>
    <source>
        <strain evidence="6">wild type</strain>
    </source>
</reference>
<dbReference type="AlphaFoldDB" id="F6UZ38"/>
<evidence type="ECO:0000313" key="6">
    <source>
        <dbReference type="Ensembl" id="ENSCINP00000026277.2"/>
    </source>
</evidence>
<dbReference type="EMBL" id="EAAA01001200">
    <property type="status" value="NOT_ANNOTATED_CDS"/>
    <property type="molecule type" value="Genomic_DNA"/>
</dbReference>
<dbReference type="GO" id="GO:0003925">
    <property type="term" value="F:G protein activity"/>
    <property type="evidence" value="ECO:0007669"/>
    <property type="project" value="UniProtKB-EC"/>
</dbReference>
<accession>F6UZ38</accession>
<dbReference type="GO" id="GO:0005525">
    <property type="term" value="F:GTP binding"/>
    <property type="evidence" value="ECO:0007669"/>
    <property type="project" value="InterPro"/>
</dbReference>
<dbReference type="InterPro" id="IPR005225">
    <property type="entry name" value="Small_GTP-bd"/>
</dbReference>
<dbReference type="InParanoid" id="F6UZ38"/>
<evidence type="ECO:0000256" key="3">
    <source>
        <dbReference type="ARBA" id="ARBA00022741"/>
    </source>
</evidence>
<dbReference type="Gene3D" id="3.40.50.300">
    <property type="entry name" value="P-loop containing nucleotide triphosphate hydrolases"/>
    <property type="match status" value="1"/>
</dbReference>
<evidence type="ECO:0000256" key="2">
    <source>
        <dbReference type="ARBA" id="ARBA00011984"/>
    </source>
</evidence>
<dbReference type="SUPFAM" id="SSF52540">
    <property type="entry name" value="P-loop containing nucleoside triphosphate hydrolases"/>
    <property type="match status" value="1"/>
</dbReference>
<keyword evidence="4" id="KW-0378">Hydrolase</keyword>
<dbReference type="Pfam" id="PF00071">
    <property type="entry name" value="Ras"/>
    <property type="match status" value="1"/>
</dbReference>
<dbReference type="SMART" id="SM00173">
    <property type="entry name" value="RAS"/>
    <property type="match status" value="1"/>
</dbReference>
<evidence type="ECO:0000256" key="1">
    <source>
        <dbReference type="ARBA" id="ARBA00008344"/>
    </source>
</evidence>
<dbReference type="Ensembl" id="ENSCINT00000026523.2">
    <property type="protein sequence ID" value="ENSCINP00000026277.2"/>
    <property type="gene ID" value="ENSCING00000014562.2"/>
</dbReference>
<dbReference type="NCBIfam" id="TIGR00231">
    <property type="entry name" value="small_GTP"/>
    <property type="match status" value="1"/>
</dbReference>
<dbReference type="PRINTS" id="PR00449">
    <property type="entry name" value="RASTRNSFRMNG"/>
</dbReference>
<evidence type="ECO:0000256" key="4">
    <source>
        <dbReference type="ARBA" id="ARBA00022801"/>
    </source>
</evidence>
<dbReference type="InterPro" id="IPR001806">
    <property type="entry name" value="Small_GTPase"/>
</dbReference>
<evidence type="ECO:0000313" key="7">
    <source>
        <dbReference type="Proteomes" id="UP000008144"/>
    </source>
</evidence>
<dbReference type="GeneTree" id="ENSGT00940000164949"/>
<reference evidence="6" key="4">
    <citation type="submission" date="2025-09" db="UniProtKB">
        <authorList>
            <consortium name="Ensembl"/>
        </authorList>
    </citation>
    <scope>IDENTIFICATION</scope>
</reference>
<keyword evidence="3" id="KW-0547">Nucleotide-binding</keyword>
<reference evidence="6" key="3">
    <citation type="submission" date="2025-08" db="UniProtKB">
        <authorList>
            <consortium name="Ensembl"/>
        </authorList>
    </citation>
    <scope>IDENTIFICATION</scope>
</reference>
<comment type="similarity">
    <text evidence="1">Belongs to the small GTPase superfamily. Ras family.</text>
</comment>
<dbReference type="Proteomes" id="UP000008144">
    <property type="component" value="Chromosome 14"/>
</dbReference>
<organism evidence="6 7">
    <name type="scientific">Ciona intestinalis</name>
    <name type="common">Transparent sea squirt</name>
    <name type="synonym">Ascidia intestinalis</name>
    <dbReference type="NCBI Taxonomy" id="7719"/>
    <lineage>
        <taxon>Eukaryota</taxon>
        <taxon>Metazoa</taxon>
        <taxon>Chordata</taxon>
        <taxon>Tunicata</taxon>
        <taxon>Ascidiacea</taxon>
        <taxon>Phlebobranchia</taxon>
        <taxon>Cionidae</taxon>
        <taxon>Ciona</taxon>
    </lineage>
</organism>
<name>F6UZ38_CIOIN</name>
<comment type="catalytic activity">
    <reaction evidence="5">
        <text>GTP + H2O = GDP + phosphate + H(+)</text>
        <dbReference type="Rhea" id="RHEA:19669"/>
        <dbReference type="ChEBI" id="CHEBI:15377"/>
        <dbReference type="ChEBI" id="CHEBI:15378"/>
        <dbReference type="ChEBI" id="CHEBI:37565"/>
        <dbReference type="ChEBI" id="CHEBI:43474"/>
        <dbReference type="ChEBI" id="CHEBI:58189"/>
        <dbReference type="EC" id="3.6.5.2"/>
    </reaction>
</comment>
<dbReference type="HOGENOM" id="CLU_1192216_0_0_1"/>
<reference evidence="7" key="1">
    <citation type="journal article" date="2002" name="Science">
        <title>The draft genome of Ciona intestinalis: insights into chordate and vertebrate origins.</title>
        <authorList>
            <person name="Dehal P."/>
            <person name="Satou Y."/>
            <person name="Campbell R.K."/>
            <person name="Chapman J."/>
            <person name="Degnan B."/>
            <person name="De Tomaso A."/>
            <person name="Davidson B."/>
            <person name="Di Gregorio A."/>
            <person name="Gelpke M."/>
            <person name="Goodstein D.M."/>
            <person name="Harafuji N."/>
            <person name="Hastings K.E."/>
            <person name="Ho I."/>
            <person name="Hotta K."/>
            <person name="Huang W."/>
            <person name="Kawashima T."/>
            <person name="Lemaire P."/>
            <person name="Martinez D."/>
            <person name="Meinertzhagen I.A."/>
            <person name="Necula S."/>
            <person name="Nonaka M."/>
            <person name="Putnam N."/>
            <person name="Rash S."/>
            <person name="Saiga H."/>
            <person name="Satake M."/>
            <person name="Terry A."/>
            <person name="Yamada L."/>
            <person name="Wang H.G."/>
            <person name="Awazu S."/>
            <person name="Azumi K."/>
            <person name="Boore J."/>
            <person name="Branno M."/>
            <person name="Chin-Bow S."/>
            <person name="DeSantis R."/>
            <person name="Doyle S."/>
            <person name="Francino P."/>
            <person name="Keys D.N."/>
            <person name="Haga S."/>
            <person name="Hayashi H."/>
            <person name="Hino K."/>
            <person name="Imai K.S."/>
            <person name="Inaba K."/>
            <person name="Kano S."/>
            <person name="Kobayashi K."/>
            <person name="Kobayashi M."/>
            <person name="Lee B.I."/>
            <person name="Makabe K.W."/>
            <person name="Manohar C."/>
            <person name="Matassi G."/>
            <person name="Medina M."/>
            <person name="Mochizuki Y."/>
            <person name="Mount S."/>
            <person name="Morishita T."/>
            <person name="Miura S."/>
            <person name="Nakayama A."/>
            <person name="Nishizaka S."/>
            <person name="Nomoto H."/>
            <person name="Ohta F."/>
            <person name="Oishi K."/>
            <person name="Rigoutsos I."/>
            <person name="Sano M."/>
            <person name="Sasaki A."/>
            <person name="Sasakura Y."/>
            <person name="Shoguchi E."/>
            <person name="Shin-i T."/>
            <person name="Spagnuolo A."/>
            <person name="Stainier D."/>
            <person name="Suzuki M.M."/>
            <person name="Tassy O."/>
            <person name="Takatori N."/>
            <person name="Tokuoka M."/>
            <person name="Yagi K."/>
            <person name="Yoshizaki F."/>
            <person name="Wada S."/>
            <person name="Zhang C."/>
            <person name="Hyatt P.D."/>
            <person name="Larimer F."/>
            <person name="Detter C."/>
            <person name="Doggett N."/>
            <person name="Glavina T."/>
            <person name="Hawkins T."/>
            <person name="Richardson P."/>
            <person name="Lucas S."/>
            <person name="Kohara Y."/>
            <person name="Levine M."/>
            <person name="Satoh N."/>
            <person name="Rokhsar D.S."/>
        </authorList>
    </citation>
    <scope>NUCLEOTIDE SEQUENCE [LARGE SCALE GENOMIC DNA]</scope>
</reference>
<dbReference type="PROSITE" id="PS51420">
    <property type="entry name" value="RHO"/>
    <property type="match status" value="1"/>
</dbReference>